<evidence type="ECO:0000256" key="1">
    <source>
        <dbReference type="SAM" id="MobiDB-lite"/>
    </source>
</evidence>
<feature type="domain" description="Myb/SANT-like" evidence="2">
    <location>
        <begin position="25"/>
        <end position="119"/>
    </location>
</feature>
<dbReference type="Proteomes" id="UP001176521">
    <property type="component" value="Unassembled WGS sequence"/>
</dbReference>
<dbReference type="Pfam" id="PF12776">
    <property type="entry name" value="Myb_DNA-bind_3"/>
    <property type="match status" value="1"/>
</dbReference>
<organism evidence="3 4">
    <name type="scientific">Tilletia horrida</name>
    <dbReference type="NCBI Taxonomy" id="155126"/>
    <lineage>
        <taxon>Eukaryota</taxon>
        <taxon>Fungi</taxon>
        <taxon>Dikarya</taxon>
        <taxon>Basidiomycota</taxon>
        <taxon>Ustilaginomycotina</taxon>
        <taxon>Exobasidiomycetes</taxon>
        <taxon>Tilletiales</taxon>
        <taxon>Tilletiaceae</taxon>
        <taxon>Tilletia</taxon>
    </lineage>
</organism>
<feature type="region of interest" description="Disordered" evidence="1">
    <location>
        <begin position="164"/>
        <end position="203"/>
    </location>
</feature>
<gene>
    <name evidence="3" type="ORF">OC842_007590</name>
</gene>
<evidence type="ECO:0000259" key="2">
    <source>
        <dbReference type="Pfam" id="PF12776"/>
    </source>
</evidence>
<name>A0AAN6G6E4_9BASI</name>
<evidence type="ECO:0000313" key="3">
    <source>
        <dbReference type="EMBL" id="KAK0519019.1"/>
    </source>
</evidence>
<keyword evidence="4" id="KW-1185">Reference proteome</keyword>
<feature type="region of interest" description="Disordered" evidence="1">
    <location>
        <begin position="1"/>
        <end position="25"/>
    </location>
</feature>
<comment type="caution">
    <text evidence="3">The sequence shown here is derived from an EMBL/GenBank/DDBJ whole genome shotgun (WGS) entry which is preliminary data.</text>
</comment>
<feature type="compositionally biased region" description="Acidic residues" evidence="1">
    <location>
        <begin position="165"/>
        <end position="203"/>
    </location>
</feature>
<dbReference type="EMBL" id="JAPDMQ010001102">
    <property type="protein sequence ID" value="KAK0519019.1"/>
    <property type="molecule type" value="Genomic_DNA"/>
</dbReference>
<evidence type="ECO:0000313" key="4">
    <source>
        <dbReference type="Proteomes" id="UP001176521"/>
    </source>
</evidence>
<proteinExistence type="predicted"/>
<dbReference type="PANTHER" id="PTHR46929:SF3">
    <property type="entry name" value="MYB_SANT-LIKE DOMAIN-CONTAINING PROTEIN"/>
    <property type="match status" value="1"/>
</dbReference>
<protein>
    <recommendedName>
        <fullName evidence="2">Myb/SANT-like domain-containing protein</fullName>
    </recommendedName>
</protein>
<sequence length="298" mass="33569">MKKIIQPEIKKKGKEKAAATSPAPRWKRAEDEVLLSYLAAVKAQGLSSGGSFKTPYFQKAADDINKKCKGSARIMSQARTRYKTMKSIYTIVHRIASKSGFGWDAENNVVEASEDMWDTLREEDPGSADWQGKELWYYNAMHSLTGSEVATGEYGFDAAHGILGDADEEAGPEDQDLDMEEDVEKEEEEDDDDDEEEEREEDEDIIVSLVEGLKADAPAPASAEDVKQEEAIDFFIDNDESEFSEKERTHVYDLFTDNKRIPTTYMTLAKRNAASRISWIRSRLEEYLAIKAARPVIA</sequence>
<dbReference type="InterPro" id="IPR024752">
    <property type="entry name" value="Myb/SANT-like_dom"/>
</dbReference>
<reference evidence="3" key="1">
    <citation type="journal article" date="2023" name="PhytoFront">
        <title>Draft Genome Resources of Seven Strains of Tilletia horrida, Causal Agent of Kernel Smut of Rice.</title>
        <authorList>
            <person name="Khanal S."/>
            <person name="Antony Babu S."/>
            <person name="Zhou X.G."/>
        </authorList>
    </citation>
    <scope>NUCLEOTIDE SEQUENCE</scope>
    <source>
        <strain evidence="3">TX3</strain>
    </source>
</reference>
<dbReference type="AlphaFoldDB" id="A0AAN6G6E4"/>
<accession>A0AAN6G6E4</accession>
<dbReference type="PANTHER" id="PTHR46929">
    <property type="entry name" value="EXPRESSED PROTEIN"/>
    <property type="match status" value="1"/>
</dbReference>